<gene>
    <name evidence="1" type="ORF">B2A_07356</name>
</gene>
<name>T1BB88_9ZZZZ</name>
<reference evidence="1" key="2">
    <citation type="journal article" date="2014" name="ISME J.">
        <title>Microbial stratification in low pH oxic and suboxic macroscopic growths along an acid mine drainage.</title>
        <authorList>
            <person name="Mendez-Garcia C."/>
            <person name="Mesa V."/>
            <person name="Sprenger R.R."/>
            <person name="Richter M."/>
            <person name="Diez M.S."/>
            <person name="Solano J."/>
            <person name="Bargiela R."/>
            <person name="Golyshina O.V."/>
            <person name="Manteca A."/>
            <person name="Ramos J.L."/>
            <person name="Gallego J.R."/>
            <person name="Llorente I."/>
            <person name="Martins Dos Santos V.A."/>
            <person name="Jensen O.N."/>
            <person name="Pelaez A.I."/>
            <person name="Sanchez J."/>
            <person name="Ferrer M."/>
        </authorList>
    </citation>
    <scope>NUCLEOTIDE SEQUENCE</scope>
</reference>
<proteinExistence type="predicted"/>
<dbReference type="InterPro" id="IPR011518">
    <property type="entry name" value="Transposase_36"/>
</dbReference>
<organism evidence="1">
    <name type="scientific">mine drainage metagenome</name>
    <dbReference type="NCBI Taxonomy" id="410659"/>
    <lineage>
        <taxon>unclassified sequences</taxon>
        <taxon>metagenomes</taxon>
        <taxon>ecological metagenomes</taxon>
    </lineage>
</organism>
<dbReference type="Pfam" id="PF07592">
    <property type="entry name" value="DDE_Tnp_ISAZ013"/>
    <property type="match status" value="1"/>
</dbReference>
<reference evidence="1" key="1">
    <citation type="submission" date="2013-08" db="EMBL/GenBank/DDBJ databases">
        <authorList>
            <person name="Mendez C."/>
            <person name="Richter M."/>
            <person name="Ferrer M."/>
            <person name="Sanchez J."/>
        </authorList>
    </citation>
    <scope>NUCLEOTIDE SEQUENCE</scope>
</reference>
<feature type="non-terminal residue" evidence="1">
    <location>
        <position position="325"/>
    </location>
</feature>
<accession>T1BB88</accession>
<sequence>MASVKDIRLKYQRLSRVMNERSRRIWAATEARAIGWGGVSRVARATGMARNTIAAGLRELKRRGRAHQWERVRRPGGGRKRLTEQQPQLIDKLEALVEPTVRGDPQSALRWTTLSVRRLEGALQQAGMRVSYRTVANLLKKLDYTLQGQYQRSEGQVDTQDRDAQFRYINDQAIAELRARRPVISVDTKKKELVGHYKNGGREWRPKGDPIEVLMHDFPDPEVPQAVPYGVYDIGANKGWVHVGRSADTAEFAVQSIRQWWRYLGRPRYPKARRLLICADSGGSNGYRCHLWKRELQHLATEENLTITVCHFPPGTSKWNQIEHR</sequence>
<comment type="caution">
    <text evidence="1">The sequence shown here is derived from an EMBL/GenBank/DDBJ whole genome shotgun (WGS) entry which is preliminary data.</text>
</comment>
<evidence type="ECO:0000313" key="1">
    <source>
        <dbReference type="EMBL" id="EQD50284.1"/>
    </source>
</evidence>
<dbReference type="AlphaFoldDB" id="T1BB88"/>
<protein>
    <submittedName>
        <fullName evidence="1">Rhodopirellula transposase family protein</fullName>
    </submittedName>
</protein>
<dbReference type="EMBL" id="AUZZ01005263">
    <property type="protein sequence ID" value="EQD50284.1"/>
    <property type="molecule type" value="Genomic_DNA"/>
</dbReference>
<dbReference type="NCBIfam" id="NF033519">
    <property type="entry name" value="transpos_ISAzo13"/>
    <property type="match status" value="1"/>
</dbReference>